<dbReference type="PANTHER" id="PTHR42800:SF1">
    <property type="entry name" value="EXOINULINASE INUD (AFU_ORTHOLOGUE AFUA_5G00480)"/>
    <property type="match status" value="1"/>
</dbReference>
<dbReference type="RefSeq" id="WP_323326808.1">
    <property type="nucleotide sequence ID" value="NZ_JAYFSI010000002.1"/>
</dbReference>
<evidence type="ECO:0000313" key="9">
    <source>
        <dbReference type="Proteomes" id="UP001304298"/>
    </source>
</evidence>
<dbReference type="Proteomes" id="UP001304298">
    <property type="component" value="Unassembled WGS sequence"/>
</dbReference>
<dbReference type="SUPFAM" id="SSF75005">
    <property type="entry name" value="Arabinanase/levansucrase/invertase"/>
    <property type="match status" value="1"/>
</dbReference>
<dbReference type="InterPro" id="IPR001362">
    <property type="entry name" value="Glyco_hydro_32"/>
</dbReference>
<reference evidence="8 9" key="1">
    <citation type="submission" date="2023-12" db="EMBL/GenBank/DDBJ databases">
        <title>Amycolatopsis sp. V23-08.</title>
        <authorList>
            <person name="Somphong A."/>
        </authorList>
    </citation>
    <scope>NUCLEOTIDE SEQUENCE [LARGE SCALE GENOMIC DNA]</scope>
    <source>
        <strain evidence="8 9">V23-08</strain>
    </source>
</reference>
<protein>
    <submittedName>
        <fullName evidence="8">Glycoside hydrolase family 32 protein</fullName>
    </submittedName>
</protein>
<dbReference type="SMART" id="SM00640">
    <property type="entry name" value="Glyco_32"/>
    <property type="match status" value="1"/>
</dbReference>
<dbReference type="Pfam" id="PF08244">
    <property type="entry name" value="Glyco_hydro_32C"/>
    <property type="match status" value="1"/>
</dbReference>
<evidence type="ECO:0000256" key="2">
    <source>
        <dbReference type="ARBA" id="ARBA00022801"/>
    </source>
</evidence>
<dbReference type="Pfam" id="PF00251">
    <property type="entry name" value="Glyco_hydro_32N"/>
    <property type="match status" value="1"/>
</dbReference>
<dbReference type="Gene3D" id="2.115.10.20">
    <property type="entry name" value="Glycosyl hydrolase domain, family 43"/>
    <property type="match status" value="1"/>
</dbReference>
<dbReference type="CDD" id="cd18622">
    <property type="entry name" value="GH32_Inu-like"/>
    <property type="match status" value="1"/>
</dbReference>
<evidence type="ECO:0000259" key="6">
    <source>
        <dbReference type="Pfam" id="PF00251"/>
    </source>
</evidence>
<organism evidence="8 9">
    <name type="scientific">Amycolatopsis heterodermiae</name>
    <dbReference type="NCBI Taxonomy" id="3110235"/>
    <lineage>
        <taxon>Bacteria</taxon>
        <taxon>Bacillati</taxon>
        <taxon>Actinomycetota</taxon>
        <taxon>Actinomycetes</taxon>
        <taxon>Pseudonocardiales</taxon>
        <taxon>Pseudonocardiaceae</taxon>
        <taxon>Amycolatopsis</taxon>
    </lineage>
</organism>
<evidence type="ECO:0000259" key="7">
    <source>
        <dbReference type="Pfam" id="PF08244"/>
    </source>
</evidence>
<keyword evidence="2 4" id="KW-0378">Hydrolase</keyword>
<comment type="caution">
    <text evidence="8">The sequence shown here is derived from an EMBL/GenBank/DDBJ whole genome shotgun (WGS) entry which is preliminary data.</text>
</comment>
<dbReference type="Gene3D" id="2.60.120.560">
    <property type="entry name" value="Exo-inulinase, domain 1"/>
    <property type="match status" value="1"/>
</dbReference>
<evidence type="ECO:0000313" key="8">
    <source>
        <dbReference type="EMBL" id="MEA5360559.1"/>
    </source>
</evidence>
<feature type="domain" description="Glycosyl hydrolase family 32 C-terminal" evidence="7">
    <location>
        <begin position="573"/>
        <end position="620"/>
    </location>
</feature>
<dbReference type="EMBL" id="JAYFSI010000002">
    <property type="protein sequence ID" value="MEA5360559.1"/>
    <property type="molecule type" value="Genomic_DNA"/>
</dbReference>
<dbReference type="InterPro" id="IPR013189">
    <property type="entry name" value="Glyco_hydro_32_C"/>
</dbReference>
<sequence length="631" mass="68829">MKRRDLLRHSVATGLGVALSSATTSPAGAAEAQPETVATEDIVVADFEGADWSGWTVQGTAFGSGPVHGYARLASMDIAAFHGDGVASSESEGDGPTGTITSPEFTIRRRYLAYGIGGGDYEYVTCLNLLVDGEVVRSATGRTSDTLVPGSWDVAEFAGRRARIQLVDTATGDWGHVNADHVVQTDRPEVLPANTQPLYGETWRPRAHFTARQWAMNRLEPGQRQEGWLNDLNGLVFYDGEYHLFAQRWNKCWIHAVSRDLVHWTELRPAYFEESLGTGVQSGSVVVDYGNTSGLSPDPAKPPMVAFWSRNDNRSQCLSYSLDHGRTWRHHPGNPVLSMPERDPKVFWYSPGGHWVMMLYGGGQYHILTSPDLLHWTDTGNPVPDSYECPDFFELPVDAGQATKWVLVRGNGFYSVGTFDGVRFTEETTQRPADLGPHFYATQTWNNTETGDGRRVQAAWMRGGSYPAMPFNQQVTFPCELKLRSQGGALRLTRRPVAEISKLHAGTTTWSGAVRPGAPVTLARDGGAFHLLLTLDVPAGTTLTVTLFGVPVTATAQAIDGGTGPQQLTEPLRSMEILVDRTSIEVFANDGTFSFSRCFLPNAGGITLAAAGRAVAVHPVVVHPLRSLWEN</sequence>
<evidence type="ECO:0000256" key="5">
    <source>
        <dbReference type="SAM" id="SignalP"/>
    </source>
</evidence>
<keyword evidence="3 4" id="KW-0326">Glycosidase</keyword>
<dbReference type="PANTHER" id="PTHR42800">
    <property type="entry name" value="EXOINULINASE INUD (AFU_ORTHOLOGUE AFUA_5G00480)"/>
    <property type="match status" value="1"/>
</dbReference>
<dbReference type="PROSITE" id="PS51318">
    <property type="entry name" value="TAT"/>
    <property type="match status" value="1"/>
</dbReference>
<dbReference type="InterPro" id="IPR013320">
    <property type="entry name" value="ConA-like_dom_sf"/>
</dbReference>
<feature type="signal peptide" evidence="5">
    <location>
        <begin position="1"/>
        <end position="29"/>
    </location>
</feature>
<feature type="domain" description="Glycosyl hydrolase family 32 N-terminal" evidence="6">
    <location>
        <begin position="225"/>
        <end position="490"/>
    </location>
</feature>
<evidence type="ECO:0000256" key="4">
    <source>
        <dbReference type="RuleBase" id="RU362110"/>
    </source>
</evidence>
<gene>
    <name evidence="8" type="ORF">VA596_13510</name>
</gene>
<dbReference type="SUPFAM" id="SSF49899">
    <property type="entry name" value="Concanavalin A-like lectins/glucanases"/>
    <property type="match status" value="1"/>
</dbReference>
<keyword evidence="9" id="KW-1185">Reference proteome</keyword>
<keyword evidence="5" id="KW-0732">Signal</keyword>
<dbReference type="InterPro" id="IPR023296">
    <property type="entry name" value="Glyco_hydro_beta-prop_sf"/>
</dbReference>
<dbReference type="InterPro" id="IPR006311">
    <property type="entry name" value="TAT_signal"/>
</dbReference>
<comment type="similarity">
    <text evidence="1 4">Belongs to the glycosyl hydrolase 32 family.</text>
</comment>
<feature type="chain" id="PRO_5046630085" evidence="5">
    <location>
        <begin position="30"/>
        <end position="631"/>
    </location>
</feature>
<evidence type="ECO:0000256" key="1">
    <source>
        <dbReference type="ARBA" id="ARBA00009902"/>
    </source>
</evidence>
<dbReference type="InterPro" id="IPR013148">
    <property type="entry name" value="Glyco_hydro_32_N"/>
</dbReference>
<proteinExistence type="inferred from homology"/>
<dbReference type="GO" id="GO:0016787">
    <property type="term" value="F:hydrolase activity"/>
    <property type="evidence" value="ECO:0007669"/>
    <property type="project" value="UniProtKB-KW"/>
</dbReference>
<name>A0ABU5R4H2_9PSEU</name>
<accession>A0ABU5R4H2</accession>
<evidence type="ECO:0000256" key="3">
    <source>
        <dbReference type="ARBA" id="ARBA00023295"/>
    </source>
</evidence>